<keyword evidence="9" id="KW-0718">Serine biosynthesis</keyword>
<sequence>MWRVLVSDDMRLGDVKYPGVLLDYRPGISREELLEVIPAYDALITRSRTQVDAELLKRGKRLKVVGRGGVGVDNVDLEAASRLGILVVNVPEANTRSAAELAFGLLLAAARGIALSDRKIRQGEWDRKFLGIELKGKTLGIVGLGRIGGQVARFAKGFEMRVLAYDPYIPRTRAESLGVELLEHLEDLLRQSHFLTVHTPLTEETRGMIGRRELYLLPRGAVVVNAARGGIVDEKALLEVLEEGHLFAAGLDVYSEEPPPKDHPLLSHPKVVLTAHLGANTLEAQERVGEAILERVVRTLEGDLSYALNTGFDPEALAALRGFLPLGEALGKLLAQITKGRPEALEVSFLGQFEKDPDPIANAVAKGFLSRVLGGEAVNLVSARPLLKDRGIRLVTRRSEEAGEYARLVEVRLTTDQEERRARGVVMGGKPRLVGIDDYALEVVPEGYMLVCVNYDRPGVVGQVGTLLGEAGVNIAGMQLGRDVPGGRALFVLSVDQKPSAEVLEALRSLPVLERVDLAEMG</sequence>
<dbReference type="FunFam" id="3.40.50.720:FF:000021">
    <property type="entry name" value="D-3-phosphoglycerate dehydrogenase"/>
    <property type="match status" value="1"/>
</dbReference>
<keyword evidence="9" id="KW-0028">Amino-acid biosynthesis</keyword>
<dbReference type="STRING" id="56956.A0O31_00131"/>
<dbReference type="AlphaFoldDB" id="A0A1J0LPX6"/>
<dbReference type="InterPro" id="IPR036291">
    <property type="entry name" value="NAD(P)-bd_dom_sf"/>
</dbReference>
<dbReference type="InterPro" id="IPR006236">
    <property type="entry name" value="PGDH"/>
</dbReference>
<evidence type="ECO:0000256" key="2">
    <source>
        <dbReference type="ARBA" id="ARBA00005216"/>
    </source>
</evidence>
<dbReference type="PROSITE" id="PS00670">
    <property type="entry name" value="D_2_HYDROXYACID_DH_2"/>
    <property type="match status" value="1"/>
</dbReference>
<feature type="domain" description="ACT" evidence="10">
    <location>
        <begin position="449"/>
        <end position="521"/>
    </location>
</feature>
<dbReference type="Gene3D" id="3.30.70.260">
    <property type="match status" value="1"/>
</dbReference>
<dbReference type="Proteomes" id="UP000182993">
    <property type="component" value="Chromosome"/>
</dbReference>
<keyword evidence="5 9" id="KW-0560">Oxidoreductase</keyword>
<evidence type="ECO:0000256" key="1">
    <source>
        <dbReference type="ARBA" id="ARBA00003800"/>
    </source>
</evidence>
<comment type="similarity">
    <text evidence="3 9">Belongs to the D-isomer specific 2-hydroxyacid dehydrogenase family.</text>
</comment>
<dbReference type="NCBIfam" id="TIGR01327">
    <property type="entry name" value="PGDH"/>
    <property type="match status" value="1"/>
</dbReference>
<dbReference type="PROSITE" id="PS00671">
    <property type="entry name" value="D_2_HYDROXYACID_DH_3"/>
    <property type="match status" value="1"/>
</dbReference>
<dbReference type="Pfam" id="PF01842">
    <property type="entry name" value="ACT"/>
    <property type="match status" value="1"/>
</dbReference>
<dbReference type="PANTHER" id="PTHR42938:SF47">
    <property type="entry name" value="HYDROXYPYRUVATE REDUCTASE"/>
    <property type="match status" value="1"/>
</dbReference>
<evidence type="ECO:0000313" key="11">
    <source>
        <dbReference type="EMBL" id="APD08361.1"/>
    </source>
</evidence>
<dbReference type="RefSeq" id="WP_071676243.1">
    <property type="nucleotide sequence ID" value="NZ_AP025593.1"/>
</dbReference>
<dbReference type="PANTHER" id="PTHR42938">
    <property type="entry name" value="FORMATE DEHYDROGENASE 1"/>
    <property type="match status" value="1"/>
</dbReference>
<evidence type="ECO:0000256" key="5">
    <source>
        <dbReference type="ARBA" id="ARBA00023002"/>
    </source>
</evidence>
<protein>
    <recommendedName>
        <fullName evidence="4 9">D-3-phosphoglycerate dehydrogenase</fullName>
        <ecNumber evidence="9">1.1.1.95</ecNumber>
    </recommendedName>
</protein>
<dbReference type="PROSITE" id="PS51671">
    <property type="entry name" value="ACT"/>
    <property type="match status" value="1"/>
</dbReference>
<comment type="catalytic activity">
    <reaction evidence="8 9">
        <text>(2R)-3-phosphoglycerate + NAD(+) = 3-phosphooxypyruvate + NADH + H(+)</text>
        <dbReference type="Rhea" id="RHEA:12641"/>
        <dbReference type="ChEBI" id="CHEBI:15378"/>
        <dbReference type="ChEBI" id="CHEBI:18110"/>
        <dbReference type="ChEBI" id="CHEBI:57540"/>
        <dbReference type="ChEBI" id="CHEBI:57945"/>
        <dbReference type="ChEBI" id="CHEBI:58272"/>
        <dbReference type="EC" id="1.1.1.95"/>
    </reaction>
</comment>
<dbReference type="OrthoDB" id="9805416at2"/>
<dbReference type="EMBL" id="CP016312">
    <property type="protein sequence ID" value="APD08361.1"/>
    <property type="molecule type" value="Genomic_DNA"/>
</dbReference>
<dbReference type="EC" id="1.1.1.95" evidence="9"/>
<dbReference type="GO" id="GO:0004617">
    <property type="term" value="F:phosphoglycerate dehydrogenase activity"/>
    <property type="evidence" value="ECO:0007669"/>
    <property type="project" value="UniProtKB-UniRule"/>
</dbReference>
<dbReference type="SUPFAM" id="SSF55021">
    <property type="entry name" value="ACT-like"/>
    <property type="match status" value="1"/>
</dbReference>
<dbReference type="CDD" id="cd12173">
    <property type="entry name" value="PGDH_4"/>
    <property type="match status" value="1"/>
</dbReference>
<gene>
    <name evidence="11" type="ORF">A0O31_00131</name>
    <name evidence="12" type="ORF">TbrSNM41_10280</name>
</gene>
<dbReference type="CDD" id="cd04902">
    <property type="entry name" value="ACT_3PGDH-xct"/>
    <property type="match status" value="1"/>
</dbReference>
<evidence type="ECO:0000256" key="9">
    <source>
        <dbReference type="RuleBase" id="RU363003"/>
    </source>
</evidence>
<evidence type="ECO:0000256" key="3">
    <source>
        <dbReference type="ARBA" id="ARBA00005854"/>
    </source>
</evidence>
<organism evidence="11 13">
    <name type="scientific">Thermus brockianus</name>
    <dbReference type="NCBI Taxonomy" id="56956"/>
    <lineage>
        <taxon>Bacteria</taxon>
        <taxon>Thermotogati</taxon>
        <taxon>Deinococcota</taxon>
        <taxon>Deinococci</taxon>
        <taxon>Thermales</taxon>
        <taxon>Thermaceae</taxon>
        <taxon>Thermus</taxon>
    </lineage>
</organism>
<dbReference type="SUPFAM" id="SSF51735">
    <property type="entry name" value="NAD(P)-binding Rossmann-fold domains"/>
    <property type="match status" value="1"/>
</dbReference>
<name>A0A1J0LPX6_THEBO</name>
<evidence type="ECO:0000313" key="14">
    <source>
        <dbReference type="Proteomes" id="UP000831120"/>
    </source>
</evidence>
<dbReference type="UniPathway" id="UPA00135">
    <property type="reaction ID" value="UER00196"/>
</dbReference>
<dbReference type="Gene3D" id="3.30.1330.90">
    <property type="entry name" value="D-3-phosphoglycerate dehydrogenase, domain 3"/>
    <property type="match status" value="1"/>
</dbReference>
<dbReference type="GO" id="GO:0051287">
    <property type="term" value="F:NAD binding"/>
    <property type="evidence" value="ECO:0007669"/>
    <property type="project" value="UniProtKB-UniRule"/>
</dbReference>
<dbReference type="PROSITE" id="PS00065">
    <property type="entry name" value="D_2_HYDROXYACID_DH_1"/>
    <property type="match status" value="1"/>
</dbReference>
<keyword evidence="6 9" id="KW-0520">NAD</keyword>
<dbReference type="Pfam" id="PF19304">
    <property type="entry name" value="PGDH_inter"/>
    <property type="match status" value="1"/>
</dbReference>
<comment type="function">
    <text evidence="1">Catalyzes the reversible oxidation of 3-phospho-D-glycerate to 3-phosphonooxypyruvate, the first step of the phosphorylated L-serine biosynthesis pathway. Also catalyzes the reversible oxidation of 2-hydroxyglutarate to 2-oxoglutarate.</text>
</comment>
<evidence type="ECO:0000256" key="4">
    <source>
        <dbReference type="ARBA" id="ARBA00021582"/>
    </source>
</evidence>
<dbReference type="InterPro" id="IPR045626">
    <property type="entry name" value="PGDH_ASB_dom"/>
</dbReference>
<comment type="pathway">
    <text evidence="2 9">Amino-acid biosynthesis; L-serine biosynthesis; L-serine from 3-phospho-D-glycerate: step 1/3.</text>
</comment>
<evidence type="ECO:0000256" key="8">
    <source>
        <dbReference type="ARBA" id="ARBA00048731"/>
    </source>
</evidence>
<accession>A0A1J0LPX6</accession>
<evidence type="ECO:0000313" key="13">
    <source>
        <dbReference type="Proteomes" id="UP000182993"/>
    </source>
</evidence>
<evidence type="ECO:0000256" key="6">
    <source>
        <dbReference type="ARBA" id="ARBA00023027"/>
    </source>
</evidence>
<dbReference type="Gene3D" id="3.40.50.720">
    <property type="entry name" value="NAD(P)-binding Rossmann-like Domain"/>
    <property type="match status" value="2"/>
</dbReference>
<dbReference type="FunFam" id="3.30.70.260:FF:000008">
    <property type="entry name" value="D-3-phosphoglycerate dehydrogenase, chloroplastic"/>
    <property type="match status" value="1"/>
</dbReference>
<proteinExistence type="inferred from homology"/>
<reference evidence="13" key="1">
    <citation type="submission" date="2016-06" db="EMBL/GenBank/DDBJ databases">
        <title>Whole genome sequencing of Thermus brockianus strain GE-1.</title>
        <authorList>
            <person name="Schaefers C."/>
            <person name="Blank S."/>
            <person name="Wiebusch S."/>
            <person name="Elleuche S."/>
            <person name="Antranikian G."/>
        </authorList>
    </citation>
    <scope>NUCLEOTIDE SEQUENCE [LARGE SCALE GENOMIC DNA]</scope>
    <source>
        <strain evidence="13">GE-1</strain>
    </source>
</reference>
<dbReference type="EMBL" id="AP025593">
    <property type="protein sequence ID" value="BDG16294.1"/>
    <property type="molecule type" value="Genomic_DNA"/>
</dbReference>
<dbReference type="Pfam" id="PF00389">
    <property type="entry name" value="2-Hacid_dh"/>
    <property type="match status" value="1"/>
</dbReference>
<evidence type="ECO:0000259" key="10">
    <source>
        <dbReference type="PROSITE" id="PS51671"/>
    </source>
</evidence>
<dbReference type="InterPro" id="IPR029753">
    <property type="entry name" value="D-isomer_DH_CS"/>
</dbReference>
<dbReference type="InterPro" id="IPR029752">
    <property type="entry name" value="D-isomer_DH_CS1"/>
</dbReference>
<dbReference type="InterPro" id="IPR006139">
    <property type="entry name" value="D-isomer_2_OHA_DH_cat_dom"/>
</dbReference>
<reference evidence="11" key="2">
    <citation type="journal article" date="2017" name="Stand. Genomic Sci.">
        <title>Complete genome sequence of Thermus brockianus GE-1 reveals key enzymes of xylan/xylose metabolism.</title>
        <authorList>
            <person name="Schaefers C."/>
            <person name="Blank S."/>
            <person name="Wiebusch S."/>
            <person name="Elleuche S."/>
            <person name="Antranikian G."/>
        </authorList>
    </citation>
    <scope>NUCLEOTIDE SEQUENCE</scope>
    <source>
        <strain evidence="11">GE-1</strain>
    </source>
</reference>
<keyword evidence="14" id="KW-1185">Reference proteome</keyword>
<dbReference type="Proteomes" id="UP000831120">
    <property type="component" value="Chromosome"/>
</dbReference>
<dbReference type="InterPro" id="IPR006140">
    <property type="entry name" value="D-isomer_DH_NAD-bd"/>
</dbReference>
<evidence type="ECO:0000313" key="12">
    <source>
        <dbReference type="EMBL" id="BDG16294.1"/>
    </source>
</evidence>
<reference evidence="12 14" key="3">
    <citation type="journal article" date="2022" name="Microbiol. Resour. Announc.">
        <title>Complete Genome Sequences of Thermus Strains Isolated from Senami Hot Spring in Japan.</title>
        <authorList>
            <person name="Miyazaki K."/>
        </authorList>
    </citation>
    <scope>NUCLEOTIDE SEQUENCE [LARGE SCALE GENOMIC DNA]</scope>
    <source>
        <strain evidence="12 14">SNM4-1</strain>
    </source>
</reference>
<comment type="catalytic activity">
    <reaction evidence="7">
        <text>(R)-2-hydroxyglutarate + NAD(+) = 2-oxoglutarate + NADH + H(+)</text>
        <dbReference type="Rhea" id="RHEA:49612"/>
        <dbReference type="ChEBI" id="CHEBI:15378"/>
        <dbReference type="ChEBI" id="CHEBI:15801"/>
        <dbReference type="ChEBI" id="CHEBI:16810"/>
        <dbReference type="ChEBI" id="CHEBI:57540"/>
        <dbReference type="ChEBI" id="CHEBI:57945"/>
        <dbReference type="EC" id="1.1.1.399"/>
    </reaction>
</comment>
<dbReference type="SUPFAM" id="SSF52283">
    <property type="entry name" value="Formate/glycerate dehydrogenase catalytic domain-like"/>
    <property type="match status" value="1"/>
</dbReference>
<evidence type="ECO:0000256" key="7">
    <source>
        <dbReference type="ARBA" id="ARBA00048126"/>
    </source>
</evidence>
<dbReference type="InterPro" id="IPR002912">
    <property type="entry name" value="ACT_dom"/>
</dbReference>
<dbReference type="KEGG" id="tbc:A0O31_00131"/>
<dbReference type="GO" id="GO:0006564">
    <property type="term" value="P:L-serine biosynthetic process"/>
    <property type="evidence" value="ECO:0007669"/>
    <property type="project" value="UniProtKB-UniRule"/>
</dbReference>
<dbReference type="InterPro" id="IPR045865">
    <property type="entry name" value="ACT-like_dom_sf"/>
</dbReference>
<dbReference type="SUPFAM" id="SSF143548">
    <property type="entry name" value="Serine metabolism enzymes domain"/>
    <property type="match status" value="1"/>
</dbReference>
<dbReference type="InterPro" id="IPR029009">
    <property type="entry name" value="ASB_dom_sf"/>
</dbReference>
<dbReference type="Pfam" id="PF02826">
    <property type="entry name" value="2-Hacid_dh_C"/>
    <property type="match status" value="1"/>
</dbReference>